<feature type="region of interest" description="Disordered" evidence="1">
    <location>
        <begin position="1"/>
        <end position="23"/>
    </location>
</feature>
<sequence>MQTDSIVCLDSRDLERKQRGRSV</sequence>
<protein>
    <submittedName>
        <fullName evidence="2">Uncharacterized protein</fullName>
    </submittedName>
</protein>
<dbReference type="AlphaFoldDB" id="A0A0E9QG70"/>
<dbReference type="EMBL" id="GBXM01092711">
    <property type="protein sequence ID" value="JAH15866.1"/>
    <property type="molecule type" value="Transcribed_RNA"/>
</dbReference>
<reference evidence="2" key="1">
    <citation type="submission" date="2014-11" db="EMBL/GenBank/DDBJ databases">
        <authorList>
            <person name="Amaro Gonzalez C."/>
        </authorList>
    </citation>
    <scope>NUCLEOTIDE SEQUENCE</scope>
</reference>
<reference evidence="2" key="2">
    <citation type="journal article" date="2015" name="Fish Shellfish Immunol.">
        <title>Early steps in the European eel (Anguilla anguilla)-Vibrio vulnificus interaction in the gills: Role of the RtxA13 toxin.</title>
        <authorList>
            <person name="Callol A."/>
            <person name="Pajuelo D."/>
            <person name="Ebbesson L."/>
            <person name="Teles M."/>
            <person name="MacKenzie S."/>
            <person name="Amaro C."/>
        </authorList>
    </citation>
    <scope>NUCLEOTIDE SEQUENCE</scope>
</reference>
<evidence type="ECO:0000313" key="2">
    <source>
        <dbReference type="EMBL" id="JAH15866.1"/>
    </source>
</evidence>
<accession>A0A0E9QG70</accession>
<evidence type="ECO:0000256" key="1">
    <source>
        <dbReference type="SAM" id="MobiDB-lite"/>
    </source>
</evidence>
<proteinExistence type="predicted"/>
<name>A0A0E9QG70_ANGAN</name>
<organism evidence="2">
    <name type="scientific">Anguilla anguilla</name>
    <name type="common">European freshwater eel</name>
    <name type="synonym">Muraena anguilla</name>
    <dbReference type="NCBI Taxonomy" id="7936"/>
    <lineage>
        <taxon>Eukaryota</taxon>
        <taxon>Metazoa</taxon>
        <taxon>Chordata</taxon>
        <taxon>Craniata</taxon>
        <taxon>Vertebrata</taxon>
        <taxon>Euteleostomi</taxon>
        <taxon>Actinopterygii</taxon>
        <taxon>Neopterygii</taxon>
        <taxon>Teleostei</taxon>
        <taxon>Anguilliformes</taxon>
        <taxon>Anguillidae</taxon>
        <taxon>Anguilla</taxon>
    </lineage>
</organism>